<protein>
    <submittedName>
        <fullName evidence="1">Uncharacterized protein</fullName>
    </submittedName>
</protein>
<dbReference type="RefSeq" id="XP_024576578.1">
    <property type="nucleotide sequence ID" value="XM_024725842.1"/>
</dbReference>
<evidence type="ECO:0000313" key="2">
    <source>
        <dbReference type="Proteomes" id="UP000054928"/>
    </source>
</evidence>
<reference evidence="2" key="1">
    <citation type="submission" date="2014-09" db="EMBL/GenBank/DDBJ databases">
        <authorList>
            <person name="Sharma Rahul"/>
            <person name="Thines Marco"/>
        </authorList>
    </citation>
    <scope>NUCLEOTIDE SEQUENCE [LARGE SCALE GENOMIC DNA]</scope>
</reference>
<proteinExistence type="predicted"/>
<dbReference type="EMBL" id="CCYD01000468">
    <property type="protein sequence ID" value="CEG40209.1"/>
    <property type="molecule type" value="Genomic_DNA"/>
</dbReference>
<dbReference type="AlphaFoldDB" id="A0A0P1AHQ8"/>
<sequence length="58" mass="6211">MPLSSQYGGDPRAVNCVSASNFFFWEEVSIAGASSVVYNCFLVLVKTAFTCISKVIVG</sequence>
<name>A0A0P1AHQ8_PLAHL</name>
<dbReference type="Proteomes" id="UP000054928">
    <property type="component" value="Unassembled WGS sequence"/>
</dbReference>
<organism evidence="1 2">
    <name type="scientific">Plasmopara halstedii</name>
    <name type="common">Downy mildew of sunflower</name>
    <dbReference type="NCBI Taxonomy" id="4781"/>
    <lineage>
        <taxon>Eukaryota</taxon>
        <taxon>Sar</taxon>
        <taxon>Stramenopiles</taxon>
        <taxon>Oomycota</taxon>
        <taxon>Peronosporomycetes</taxon>
        <taxon>Peronosporales</taxon>
        <taxon>Peronosporaceae</taxon>
        <taxon>Plasmopara</taxon>
    </lineage>
</organism>
<keyword evidence="2" id="KW-1185">Reference proteome</keyword>
<evidence type="ECO:0000313" key="1">
    <source>
        <dbReference type="EMBL" id="CEG40209.1"/>
    </source>
</evidence>
<dbReference type="GeneID" id="36405476"/>
<accession>A0A0P1AHQ8</accession>